<protein>
    <recommendedName>
        <fullName evidence="3">EF-hand domain-containing protein</fullName>
    </recommendedName>
</protein>
<accession>T1FN64</accession>
<dbReference type="FunFam" id="1.10.238.10:FF:000606">
    <property type="entry name" value="Calmodulin, putative"/>
    <property type="match status" value="1"/>
</dbReference>
<reference evidence="5" key="3">
    <citation type="submission" date="2015-06" db="UniProtKB">
        <authorList>
            <consortium name="EnsemblMetazoa"/>
        </authorList>
    </citation>
    <scope>IDENTIFICATION</scope>
</reference>
<feature type="domain" description="EF-hand" evidence="3">
    <location>
        <begin position="120"/>
        <end position="151"/>
    </location>
</feature>
<dbReference type="HOGENOM" id="CLU_061288_2_0_1"/>
<dbReference type="PROSITE" id="PS00018">
    <property type="entry name" value="EF_HAND_1"/>
    <property type="match status" value="3"/>
</dbReference>
<gene>
    <name evidence="5" type="primary">20210262</name>
    <name evidence="4" type="ORF">HELRODRAFT_185708</name>
</gene>
<dbReference type="InterPro" id="IPR018247">
    <property type="entry name" value="EF_Hand_1_Ca_BS"/>
</dbReference>
<feature type="domain" description="EF-hand" evidence="3">
    <location>
        <begin position="7"/>
        <end position="42"/>
    </location>
</feature>
<reference evidence="6" key="1">
    <citation type="submission" date="2012-12" db="EMBL/GenBank/DDBJ databases">
        <authorList>
            <person name="Hellsten U."/>
            <person name="Grimwood J."/>
            <person name="Chapman J.A."/>
            <person name="Shapiro H."/>
            <person name="Aerts A."/>
            <person name="Otillar R.P."/>
            <person name="Terry A.Y."/>
            <person name="Boore J.L."/>
            <person name="Simakov O."/>
            <person name="Marletaz F."/>
            <person name="Cho S.-J."/>
            <person name="Edsinger-Gonzales E."/>
            <person name="Havlak P."/>
            <person name="Kuo D.-H."/>
            <person name="Larsson T."/>
            <person name="Lv J."/>
            <person name="Arendt D."/>
            <person name="Savage R."/>
            <person name="Osoegawa K."/>
            <person name="de Jong P."/>
            <person name="Lindberg D.R."/>
            <person name="Seaver E.C."/>
            <person name="Weisblat D.A."/>
            <person name="Putnam N.H."/>
            <person name="Grigoriev I.V."/>
            <person name="Rokhsar D.S."/>
        </authorList>
    </citation>
    <scope>NUCLEOTIDE SEQUENCE</scope>
</reference>
<dbReference type="EMBL" id="KB096785">
    <property type="protein sequence ID" value="ESO01309.1"/>
    <property type="molecule type" value="Genomic_DNA"/>
</dbReference>
<keyword evidence="6" id="KW-1185">Reference proteome</keyword>
<dbReference type="InterPro" id="IPR002048">
    <property type="entry name" value="EF_hand_dom"/>
</dbReference>
<dbReference type="KEGG" id="hro:HELRODRAFT_185708"/>
<dbReference type="Pfam" id="PF13499">
    <property type="entry name" value="EF-hand_7"/>
    <property type="match status" value="2"/>
</dbReference>
<dbReference type="GO" id="GO:0005509">
    <property type="term" value="F:calcium ion binding"/>
    <property type="evidence" value="ECO:0007669"/>
    <property type="project" value="InterPro"/>
</dbReference>
<evidence type="ECO:0000256" key="1">
    <source>
        <dbReference type="ARBA" id="ARBA00022737"/>
    </source>
</evidence>
<dbReference type="EnsemblMetazoa" id="HelroT185708">
    <property type="protein sequence ID" value="HelroP185708"/>
    <property type="gene ID" value="HelroG185708"/>
</dbReference>
<sequence length="151" mass="17600">MDDDVETRRAECRLVFDLFDRNGNGYIEVHELADGLRAMGSNPTEDEVEEMIQEGDSKRNEDGKLSFNEFFQLMEKYRKSAEQEREALTDAFRCFDRNGDGRIDKRELRMALTEMGMSKLSKDEVDDLFNEADTDDNGYIDYRELVNLITN</sequence>
<dbReference type="PANTHER" id="PTHR23048:SF0">
    <property type="entry name" value="CALMODULIN LIKE 3"/>
    <property type="match status" value="1"/>
</dbReference>
<dbReference type="PRINTS" id="PR00450">
    <property type="entry name" value="RECOVERIN"/>
</dbReference>
<dbReference type="InterPro" id="IPR011992">
    <property type="entry name" value="EF-hand-dom_pair"/>
</dbReference>
<evidence type="ECO:0000313" key="5">
    <source>
        <dbReference type="EnsemblMetazoa" id="HelroP185708"/>
    </source>
</evidence>
<proteinExistence type="predicted"/>
<dbReference type="CTD" id="20210262"/>
<keyword evidence="1" id="KW-0677">Repeat</keyword>
<dbReference type="STRING" id="6412.T1FN64"/>
<dbReference type="PROSITE" id="PS50222">
    <property type="entry name" value="EF_HAND_2"/>
    <property type="match status" value="4"/>
</dbReference>
<dbReference type="Gene3D" id="1.10.238.10">
    <property type="entry name" value="EF-hand"/>
    <property type="match status" value="2"/>
</dbReference>
<dbReference type="AlphaFoldDB" id="T1FN64"/>
<dbReference type="GeneID" id="20210262"/>
<dbReference type="InParanoid" id="T1FN64"/>
<evidence type="ECO:0000313" key="4">
    <source>
        <dbReference type="EMBL" id="ESO01309.1"/>
    </source>
</evidence>
<keyword evidence="2" id="KW-0106">Calcium</keyword>
<dbReference type="EMBL" id="AMQM01005069">
    <property type="status" value="NOT_ANNOTATED_CDS"/>
    <property type="molecule type" value="Genomic_DNA"/>
</dbReference>
<dbReference type="RefSeq" id="XP_009020545.1">
    <property type="nucleotide sequence ID" value="XM_009022297.1"/>
</dbReference>
<evidence type="ECO:0000256" key="2">
    <source>
        <dbReference type="ARBA" id="ARBA00022837"/>
    </source>
</evidence>
<dbReference type="eggNOG" id="KOG0027">
    <property type="taxonomic scope" value="Eukaryota"/>
</dbReference>
<name>T1FN64_HELRO</name>
<evidence type="ECO:0000259" key="3">
    <source>
        <dbReference type="PROSITE" id="PS50222"/>
    </source>
</evidence>
<dbReference type="InterPro" id="IPR050230">
    <property type="entry name" value="CALM/Myosin/TropC-like"/>
</dbReference>
<feature type="domain" description="EF-hand" evidence="3">
    <location>
        <begin position="43"/>
        <end position="80"/>
    </location>
</feature>
<reference evidence="4 6" key="2">
    <citation type="journal article" date="2013" name="Nature">
        <title>Insights into bilaterian evolution from three spiralian genomes.</title>
        <authorList>
            <person name="Simakov O."/>
            <person name="Marletaz F."/>
            <person name="Cho S.J."/>
            <person name="Edsinger-Gonzales E."/>
            <person name="Havlak P."/>
            <person name="Hellsten U."/>
            <person name="Kuo D.H."/>
            <person name="Larsson T."/>
            <person name="Lv J."/>
            <person name="Arendt D."/>
            <person name="Savage R."/>
            <person name="Osoegawa K."/>
            <person name="de Jong P."/>
            <person name="Grimwood J."/>
            <person name="Chapman J.A."/>
            <person name="Shapiro H."/>
            <person name="Aerts A."/>
            <person name="Otillar R.P."/>
            <person name="Terry A.Y."/>
            <person name="Boore J.L."/>
            <person name="Grigoriev I.V."/>
            <person name="Lindberg D.R."/>
            <person name="Seaver E.C."/>
            <person name="Weisblat D.A."/>
            <person name="Putnam N.H."/>
            <person name="Rokhsar D.S."/>
        </authorList>
    </citation>
    <scope>NUCLEOTIDE SEQUENCE</scope>
</reference>
<evidence type="ECO:0000313" key="6">
    <source>
        <dbReference type="Proteomes" id="UP000015101"/>
    </source>
</evidence>
<dbReference type="SMART" id="SM00054">
    <property type="entry name" value="EFh"/>
    <property type="match status" value="4"/>
</dbReference>
<dbReference type="OMA" id="LKLCKEC"/>
<dbReference type="Proteomes" id="UP000015101">
    <property type="component" value="Unassembled WGS sequence"/>
</dbReference>
<dbReference type="SUPFAM" id="SSF47473">
    <property type="entry name" value="EF-hand"/>
    <property type="match status" value="1"/>
</dbReference>
<dbReference type="OrthoDB" id="26525at2759"/>
<organism evidence="5 6">
    <name type="scientific">Helobdella robusta</name>
    <name type="common">Californian leech</name>
    <dbReference type="NCBI Taxonomy" id="6412"/>
    <lineage>
        <taxon>Eukaryota</taxon>
        <taxon>Metazoa</taxon>
        <taxon>Spiralia</taxon>
        <taxon>Lophotrochozoa</taxon>
        <taxon>Annelida</taxon>
        <taxon>Clitellata</taxon>
        <taxon>Hirudinea</taxon>
        <taxon>Rhynchobdellida</taxon>
        <taxon>Glossiphoniidae</taxon>
        <taxon>Helobdella</taxon>
    </lineage>
</organism>
<dbReference type="PANTHER" id="PTHR23048">
    <property type="entry name" value="MYOSIN LIGHT CHAIN 1, 3"/>
    <property type="match status" value="1"/>
</dbReference>
<feature type="domain" description="EF-hand" evidence="3">
    <location>
        <begin position="83"/>
        <end position="118"/>
    </location>
</feature>